<comment type="caution">
    <text evidence="1">The sequence shown here is derived from an EMBL/GenBank/DDBJ whole genome shotgun (WGS) entry which is preliminary data.</text>
</comment>
<evidence type="ECO:0000313" key="1">
    <source>
        <dbReference type="EMBL" id="GFH26058.1"/>
    </source>
</evidence>
<dbReference type="GO" id="GO:0003743">
    <property type="term" value="F:translation initiation factor activity"/>
    <property type="evidence" value="ECO:0007669"/>
    <property type="project" value="UniProtKB-KW"/>
</dbReference>
<reference evidence="1 2" key="1">
    <citation type="submission" date="2020-02" db="EMBL/GenBank/DDBJ databases">
        <title>Draft genome sequence of Haematococcus lacustris strain NIES-144.</title>
        <authorList>
            <person name="Morimoto D."/>
            <person name="Nakagawa S."/>
            <person name="Yoshida T."/>
            <person name="Sawayama S."/>
        </authorList>
    </citation>
    <scope>NUCLEOTIDE SEQUENCE [LARGE SCALE GENOMIC DNA]</scope>
    <source>
        <strain evidence="1 2">NIES-144</strain>
    </source>
</reference>
<accession>A0A6A0A300</accession>
<proteinExistence type="predicted"/>
<keyword evidence="1" id="KW-0648">Protein biosynthesis</keyword>
<dbReference type="Gene3D" id="1.10.150.190">
    <property type="entry name" value="Translation initiation factor 2, subunit 1, domain 2"/>
    <property type="match status" value="1"/>
</dbReference>
<dbReference type="EMBL" id="BLLF01003006">
    <property type="protein sequence ID" value="GFH26058.1"/>
    <property type="molecule type" value="Genomic_DNA"/>
</dbReference>
<name>A0A6A0A300_HAELA</name>
<keyword evidence="2" id="KW-1185">Reference proteome</keyword>
<organism evidence="1 2">
    <name type="scientific">Haematococcus lacustris</name>
    <name type="common">Green alga</name>
    <name type="synonym">Haematococcus pluvialis</name>
    <dbReference type="NCBI Taxonomy" id="44745"/>
    <lineage>
        <taxon>Eukaryota</taxon>
        <taxon>Viridiplantae</taxon>
        <taxon>Chlorophyta</taxon>
        <taxon>core chlorophytes</taxon>
        <taxon>Chlorophyceae</taxon>
        <taxon>CS clade</taxon>
        <taxon>Chlamydomonadales</taxon>
        <taxon>Haematococcaceae</taxon>
        <taxon>Haematococcus</taxon>
    </lineage>
</organism>
<dbReference type="Proteomes" id="UP000485058">
    <property type="component" value="Unassembled WGS sequence"/>
</dbReference>
<gene>
    <name evidence="1" type="ORF">HaLaN_24140</name>
</gene>
<feature type="non-terminal residue" evidence="1">
    <location>
        <position position="1"/>
    </location>
</feature>
<dbReference type="SUPFAM" id="SSF116742">
    <property type="entry name" value="eIF2alpha middle domain-like"/>
    <property type="match status" value="1"/>
</dbReference>
<keyword evidence="1" id="KW-0396">Initiation factor</keyword>
<dbReference type="InterPro" id="IPR024054">
    <property type="entry name" value="TIF2_asu_middle_sf"/>
</dbReference>
<sequence length="41" mass="4747">MRHVAETTGANLEDLYQKVAWTLYRIYGHAFEAMKTMVADD</sequence>
<protein>
    <submittedName>
        <fullName evidence="1">Eukaryotic translation initiation factor 2 subunit alpha</fullName>
    </submittedName>
</protein>
<dbReference type="AlphaFoldDB" id="A0A6A0A300"/>
<evidence type="ECO:0000313" key="2">
    <source>
        <dbReference type="Proteomes" id="UP000485058"/>
    </source>
</evidence>
<feature type="non-terminal residue" evidence="1">
    <location>
        <position position="41"/>
    </location>
</feature>